<feature type="transmembrane region" description="Helical" evidence="1">
    <location>
        <begin position="20"/>
        <end position="42"/>
    </location>
</feature>
<accession>A0A2T6ZX04</accession>
<proteinExistence type="predicted"/>
<evidence type="ECO:0000256" key="1">
    <source>
        <dbReference type="SAM" id="Phobius"/>
    </source>
</evidence>
<keyword evidence="1" id="KW-0812">Transmembrane</keyword>
<keyword evidence="1" id="KW-1133">Transmembrane helix</keyword>
<keyword evidence="3" id="KW-1185">Reference proteome</keyword>
<gene>
    <name evidence="2" type="ORF">B9Z19DRAFT_976475</name>
</gene>
<dbReference type="EMBL" id="NESQ01000074">
    <property type="protein sequence ID" value="PUU80021.1"/>
    <property type="molecule type" value="Genomic_DNA"/>
</dbReference>
<protein>
    <submittedName>
        <fullName evidence="2">Uncharacterized protein</fullName>
    </submittedName>
</protein>
<evidence type="ECO:0000313" key="2">
    <source>
        <dbReference type="EMBL" id="PUU80021.1"/>
    </source>
</evidence>
<dbReference type="Proteomes" id="UP000244722">
    <property type="component" value="Unassembled WGS sequence"/>
</dbReference>
<name>A0A2T6ZX04_TUBBO</name>
<comment type="caution">
    <text evidence="2">The sequence shown here is derived from an EMBL/GenBank/DDBJ whole genome shotgun (WGS) entry which is preliminary data.</text>
</comment>
<dbReference type="AlphaFoldDB" id="A0A2T6ZX04"/>
<organism evidence="2 3">
    <name type="scientific">Tuber borchii</name>
    <name type="common">White truffle</name>
    <dbReference type="NCBI Taxonomy" id="42251"/>
    <lineage>
        <taxon>Eukaryota</taxon>
        <taxon>Fungi</taxon>
        <taxon>Dikarya</taxon>
        <taxon>Ascomycota</taxon>
        <taxon>Pezizomycotina</taxon>
        <taxon>Pezizomycetes</taxon>
        <taxon>Pezizales</taxon>
        <taxon>Tuberaceae</taxon>
        <taxon>Tuber</taxon>
    </lineage>
</organism>
<evidence type="ECO:0000313" key="3">
    <source>
        <dbReference type="Proteomes" id="UP000244722"/>
    </source>
</evidence>
<reference evidence="2 3" key="1">
    <citation type="submission" date="2017-04" db="EMBL/GenBank/DDBJ databases">
        <title>Draft genome sequence of Tuber borchii Vittad., a whitish edible truffle.</title>
        <authorList>
            <consortium name="DOE Joint Genome Institute"/>
            <person name="Murat C."/>
            <person name="Kuo A."/>
            <person name="Barry K.W."/>
            <person name="Clum A."/>
            <person name="Dockter R.B."/>
            <person name="Fauchery L."/>
            <person name="Iotti M."/>
            <person name="Kohler A."/>
            <person name="Labutti K."/>
            <person name="Lindquist E.A."/>
            <person name="Lipzen A."/>
            <person name="Ohm R.A."/>
            <person name="Wang M."/>
            <person name="Grigoriev I.V."/>
            <person name="Zambonelli A."/>
            <person name="Martin F.M."/>
        </authorList>
    </citation>
    <scope>NUCLEOTIDE SEQUENCE [LARGE SCALE GENOMIC DNA]</scope>
    <source>
        <strain evidence="2 3">Tbo3840</strain>
    </source>
</reference>
<feature type="non-terminal residue" evidence="2">
    <location>
        <position position="1"/>
    </location>
</feature>
<dbReference type="OrthoDB" id="10264306at2759"/>
<keyword evidence="1" id="KW-0472">Membrane</keyword>
<sequence>LLDAVELVASSLLDFSDAQAALEFTVLSFYMIFGFSDLEAGIRGKHSARILR</sequence>